<dbReference type="GO" id="GO:0005744">
    <property type="term" value="C:TIM23 mitochondrial import inner membrane translocase complex"/>
    <property type="evidence" value="ECO:0007669"/>
    <property type="project" value="TreeGrafter"/>
</dbReference>
<evidence type="ECO:0000256" key="3">
    <source>
        <dbReference type="ARBA" id="ARBA00022692"/>
    </source>
</evidence>
<dbReference type="Pfam" id="PF10247">
    <property type="entry name" value="Romo1"/>
    <property type="match status" value="1"/>
</dbReference>
<evidence type="ECO:0000256" key="5">
    <source>
        <dbReference type="ARBA" id="ARBA00023136"/>
    </source>
</evidence>
<dbReference type="GO" id="GO:0030150">
    <property type="term" value="P:protein import into mitochondrial matrix"/>
    <property type="evidence" value="ECO:0007669"/>
    <property type="project" value="TreeGrafter"/>
</dbReference>
<name>A0A9P9DJC5_9PLEO</name>
<feature type="transmembrane region" description="Helical" evidence="6">
    <location>
        <begin position="58"/>
        <end position="79"/>
    </location>
</feature>
<evidence type="ECO:0000256" key="6">
    <source>
        <dbReference type="SAM" id="Phobius"/>
    </source>
</evidence>
<proteinExistence type="inferred from homology"/>
<sequence length="117" mass="12623">MPVPVGSIPAGHHGPSTLDKLKMGGMMGGSVGLIIGFIFGFTNIVRYGPGPNGMMRTLGQYMMGSAATFGFFMAIGTTIRTDSSPLATEAFARAHRRPMILPREYQFPRAVSREEKN</sequence>
<evidence type="ECO:0000256" key="2">
    <source>
        <dbReference type="ARBA" id="ARBA00007839"/>
    </source>
</evidence>
<dbReference type="OrthoDB" id="5409308at2759"/>
<evidence type="ECO:0000313" key="7">
    <source>
        <dbReference type="EMBL" id="KAH7119969.1"/>
    </source>
</evidence>
<organism evidence="7 8">
    <name type="scientific">Dendryphion nanum</name>
    <dbReference type="NCBI Taxonomy" id="256645"/>
    <lineage>
        <taxon>Eukaryota</taxon>
        <taxon>Fungi</taxon>
        <taxon>Dikarya</taxon>
        <taxon>Ascomycota</taxon>
        <taxon>Pezizomycotina</taxon>
        <taxon>Dothideomycetes</taxon>
        <taxon>Pleosporomycetidae</taxon>
        <taxon>Pleosporales</taxon>
        <taxon>Torulaceae</taxon>
        <taxon>Dendryphion</taxon>
    </lineage>
</organism>
<comment type="subcellular location">
    <subcellularLocation>
        <location evidence="1">Membrane</location>
    </subcellularLocation>
</comment>
<accession>A0A9P9DJC5</accession>
<reference evidence="7" key="1">
    <citation type="journal article" date="2021" name="Nat. Commun.">
        <title>Genetic determinants of endophytism in the Arabidopsis root mycobiome.</title>
        <authorList>
            <person name="Mesny F."/>
            <person name="Miyauchi S."/>
            <person name="Thiergart T."/>
            <person name="Pickel B."/>
            <person name="Atanasova L."/>
            <person name="Karlsson M."/>
            <person name="Huettel B."/>
            <person name="Barry K.W."/>
            <person name="Haridas S."/>
            <person name="Chen C."/>
            <person name="Bauer D."/>
            <person name="Andreopoulos W."/>
            <person name="Pangilinan J."/>
            <person name="LaButti K."/>
            <person name="Riley R."/>
            <person name="Lipzen A."/>
            <person name="Clum A."/>
            <person name="Drula E."/>
            <person name="Henrissat B."/>
            <person name="Kohler A."/>
            <person name="Grigoriev I.V."/>
            <person name="Martin F.M."/>
            <person name="Hacquard S."/>
        </authorList>
    </citation>
    <scope>NUCLEOTIDE SEQUENCE</scope>
    <source>
        <strain evidence="7">MPI-CAGE-CH-0243</strain>
    </source>
</reference>
<dbReference type="EMBL" id="JAGMWT010000011">
    <property type="protein sequence ID" value="KAH7119969.1"/>
    <property type="molecule type" value="Genomic_DNA"/>
</dbReference>
<comment type="similarity">
    <text evidence="2">Belongs to the MGR2 family.</text>
</comment>
<gene>
    <name evidence="7" type="ORF">B0J11DRAFT_439295</name>
</gene>
<protein>
    <submittedName>
        <fullName evidence="7">Reactive mitochondrial oxygen species modulator 1-domain-containing protein</fullName>
    </submittedName>
</protein>
<evidence type="ECO:0000313" key="8">
    <source>
        <dbReference type="Proteomes" id="UP000700596"/>
    </source>
</evidence>
<dbReference type="PANTHER" id="PTHR28525:SF1">
    <property type="entry name" value="REACTIVE OXYGEN SPECIES MODULATOR 1"/>
    <property type="match status" value="1"/>
</dbReference>
<dbReference type="GO" id="GO:0045039">
    <property type="term" value="P:protein insertion into mitochondrial inner membrane"/>
    <property type="evidence" value="ECO:0007669"/>
    <property type="project" value="TreeGrafter"/>
</dbReference>
<dbReference type="SMART" id="SM01378">
    <property type="entry name" value="Romo1"/>
    <property type="match status" value="1"/>
</dbReference>
<keyword evidence="8" id="KW-1185">Reference proteome</keyword>
<dbReference type="AlphaFoldDB" id="A0A9P9DJC5"/>
<evidence type="ECO:0000256" key="1">
    <source>
        <dbReference type="ARBA" id="ARBA00004370"/>
    </source>
</evidence>
<evidence type="ECO:0000256" key="4">
    <source>
        <dbReference type="ARBA" id="ARBA00022989"/>
    </source>
</evidence>
<comment type="caution">
    <text evidence="7">The sequence shown here is derived from an EMBL/GenBank/DDBJ whole genome shotgun (WGS) entry which is preliminary data.</text>
</comment>
<keyword evidence="3 6" id="KW-0812">Transmembrane</keyword>
<dbReference type="InterPro" id="IPR018450">
    <property type="entry name" value="Romo1/Mgr2"/>
</dbReference>
<keyword evidence="4 6" id="KW-1133">Transmembrane helix</keyword>
<keyword evidence="5 6" id="KW-0472">Membrane</keyword>
<feature type="transmembrane region" description="Helical" evidence="6">
    <location>
        <begin position="26"/>
        <end position="46"/>
    </location>
</feature>
<dbReference type="PANTHER" id="PTHR28525">
    <property type="entry name" value="REACTIVE OXYGEN SPECIES MODULATOR 1"/>
    <property type="match status" value="1"/>
</dbReference>
<dbReference type="Proteomes" id="UP000700596">
    <property type="component" value="Unassembled WGS sequence"/>
</dbReference>